<dbReference type="EMBL" id="CAOS01000003">
    <property type="protein sequence ID" value="CCO07144.1"/>
    <property type="molecule type" value="Genomic_DNA"/>
</dbReference>
<evidence type="ECO:0000256" key="7">
    <source>
        <dbReference type="ARBA" id="ARBA00023136"/>
    </source>
</evidence>
<dbReference type="GO" id="GO:0016020">
    <property type="term" value="C:membrane"/>
    <property type="evidence" value="ECO:0007669"/>
    <property type="project" value="UniProtKB-SubCell"/>
</dbReference>
<dbReference type="eggNOG" id="COG0531">
    <property type="taxonomic scope" value="Bacteria"/>
</dbReference>
<accession>K8DX86</accession>
<feature type="transmembrane region" description="Helical" evidence="8">
    <location>
        <begin position="217"/>
        <end position="237"/>
    </location>
</feature>
<dbReference type="InterPro" id="IPR004761">
    <property type="entry name" value="Spore_GerAB"/>
</dbReference>
<comment type="similarity">
    <text evidence="2">Belongs to the amino acid-polyamine-organocation (APC) superfamily. Spore germination protein (SGP) (TC 2.A.3.9) family.</text>
</comment>
<dbReference type="Proteomes" id="UP000009315">
    <property type="component" value="Unassembled WGS sequence"/>
</dbReference>
<feature type="transmembrane region" description="Helical" evidence="8">
    <location>
        <begin position="43"/>
        <end position="63"/>
    </location>
</feature>
<evidence type="ECO:0000313" key="10">
    <source>
        <dbReference type="Proteomes" id="UP000009315"/>
    </source>
</evidence>
<evidence type="ECO:0000256" key="3">
    <source>
        <dbReference type="ARBA" id="ARBA00022448"/>
    </source>
</evidence>
<keyword evidence="3" id="KW-0813">Transport</keyword>
<feature type="transmembrane region" description="Helical" evidence="8">
    <location>
        <begin position="364"/>
        <end position="386"/>
    </location>
</feature>
<feature type="transmembrane region" description="Helical" evidence="8">
    <location>
        <begin position="249"/>
        <end position="271"/>
    </location>
</feature>
<dbReference type="PANTHER" id="PTHR34975">
    <property type="entry name" value="SPORE GERMINATION PROTEIN A2"/>
    <property type="match status" value="1"/>
</dbReference>
<evidence type="ECO:0000256" key="8">
    <source>
        <dbReference type="SAM" id="Phobius"/>
    </source>
</evidence>
<evidence type="ECO:0000256" key="1">
    <source>
        <dbReference type="ARBA" id="ARBA00004141"/>
    </source>
</evidence>
<dbReference type="STRING" id="1121428.DESHY_110088"/>
<evidence type="ECO:0000313" key="9">
    <source>
        <dbReference type="EMBL" id="CCO07144.1"/>
    </source>
</evidence>
<feature type="transmembrane region" description="Helical" evidence="8">
    <location>
        <begin position="69"/>
        <end position="88"/>
    </location>
</feature>
<feature type="transmembrane region" description="Helical" evidence="8">
    <location>
        <begin position="302"/>
        <end position="324"/>
    </location>
</feature>
<keyword evidence="10" id="KW-1185">Reference proteome</keyword>
<organism evidence="9 10">
    <name type="scientific">Desulforamulus hydrothermalis Lam5 = DSM 18033</name>
    <dbReference type="NCBI Taxonomy" id="1121428"/>
    <lineage>
        <taxon>Bacteria</taxon>
        <taxon>Bacillati</taxon>
        <taxon>Bacillota</taxon>
        <taxon>Clostridia</taxon>
        <taxon>Eubacteriales</taxon>
        <taxon>Peptococcaceae</taxon>
        <taxon>Desulforamulus</taxon>
    </lineage>
</organism>
<evidence type="ECO:0000256" key="4">
    <source>
        <dbReference type="ARBA" id="ARBA00022544"/>
    </source>
</evidence>
<keyword evidence="5 8" id="KW-0812">Transmembrane</keyword>
<dbReference type="NCBIfam" id="TIGR00912">
    <property type="entry name" value="2A0309"/>
    <property type="match status" value="1"/>
</dbReference>
<evidence type="ECO:0000256" key="2">
    <source>
        <dbReference type="ARBA" id="ARBA00007998"/>
    </source>
</evidence>
<reference evidence="9 10" key="1">
    <citation type="journal article" date="2013" name="Genome Announc.">
        <title>Genome Sequence of the Sulfate-Reducing Bacterium Desulfotomaculum hydrothermale Lam5(T).</title>
        <authorList>
            <person name="Amin O."/>
            <person name="Fardeau M.L."/>
            <person name="Valette O."/>
            <person name="Hirschler-Rea A."/>
            <person name="Barbe V."/>
            <person name="Medigue C."/>
            <person name="Vacherie B."/>
            <person name="Ollivier B."/>
            <person name="Bertin P.N."/>
            <person name="Dolla A."/>
        </authorList>
    </citation>
    <scope>NUCLEOTIDE SEQUENCE [LARGE SCALE GENOMIC DNA]</scope>
    <source>
        <strain evidence="10">Lam5 / DSM 18033</strain>
    </source>
</reference>
<dbReference type="Pfam" id="PF03845">
    <property type="entry name" value="Spore_permease"/>
    <property type="match status" value="1"/>
</dbReference>
<dbReference type="PANTHER" id="PTHR34975:SF2">
    <property type="entry name" value="SPORE GERMINATION PROTEIN A2"/>
    <property type="match status" value="1"/>
</dbReference>
<keyword evidence="4" id="KW-0309">Germination</keyword>
<name>K8DX86_9FIRM</name>
<comment type="subcellular location">
    <subcellularLocation>
        <location evidence="1">Membrane</location>
        <topology evidence="1">Multi-pass membrane protein</topology>
    </subcellularLocation>
</comment>
<sequence>MLPVAKRKRPGNRREYWAAYDRLRGKGECRLLREGKIGFAEGFSLFYISSLTSLFLTLPSAVIEDGKNMAWLLFLLTIILVLLAFWVISELMKRQPELTLVEVSEALLGTYAGTLVNAIFFLHFVLREALLFREYAEAFLVAALPRTPISIVISVLALAAFTSAYYGLEAIARAARAALPFVAVGLVILFIAILPYADLTYLYPFRLDKPLNLLQKSFFNYTATSELIASAVIIHCFGNWHSYRRLGFLTLAASGLTILTTTVLILLVFGVQGATELIQPFFNLSQLITIGRFFQRLESVFLLTWAMVGFFKIALFLYITTVIFARMCRIEDYRPLLWIITLLCLAVSIIPPDLPTALQVDSIVFGQLGLLPTVLLPLLLLICCLVKQSMAGSKKAKNRPTAE</sequence>
<dbReference type="GO" id="GO:0009847">
    <property type="term" value="P:spore germination"/>
    <property type="evidence" value="ECO:0007669"/>
    <property type="project" value="InterPro"/>
</dbReference>
<feature type="transmembrane region" description="Helical" evidence="8">
    <location>
        <begin position="146"/>
        <end position="166"/>
    </location>
</feature>
<keyword evidence="6 8" id="KW-1133">Transmembrane helix</keyword>
<comment type="caution">
    <text evidence="9">The sequence shown here is derived from an EMBL/GenBank/DDBJ whole genome shotgun (WGS) entry which is preliminary data.</text>
</comment>
<feature type="transmembrane region" description="Helical" evidence="8">
    <location>
        <begin position="336"/>
        <end position="352"/>
    </location>
</feature>
<evidence type="ECO:0000256" key="5">
    <source>
        <dbReference type="ARBA" id="ARBA00022692"/>
    </source>
</evidence>
<keyword evidence="7 8" id="KW-0472">Membrane</keyword>
<dbReference type="AlphaFoldDB" id="K8DX86"/>
<evidence type="ECO:0000256" key="6">
    <source>
        <dbReference type="ARBA" id="ARBA00022989"/>
    </source>
</evidence>
<gene>
    <name evidence="9" type="ORF">DESHY_110088</name>
</gene>
<feature type="transmembrane region" description="Helical" evidence="8">
    <location>
        <begin position="178"/>
        <end position="197"/>
    </location>
</feature>
<feature type="transmembrane region" description="Helical" evidence="8">
    <location>
        <begin position="108"/>
        <end position="126"/>
    </location>
</feature>
<proteinExistence type="inferred from homology"/>
<protein>
    <submittedName>
        <fullName evidence="9">Spore germination protein</fullName>
    </submittedName>
</protein>